<comment type="caution">
    <text evidence="1">The sequence shown here is derived from an EMBL/GenBank/DDBJ whole genome shotgun (WGS) entry which is preliminary data.</text>
</comment>
<reference evidence="1 2" key="1">
    <citation type="submission" date="2006-02" db="EMBL/GenBank/DDBJ databases">
        <authorList>
            <person name="Moran M.A."/>
            <person name="Kjelleberg S."/>
            <person name="Egan S."/>
            <person name="Saunders N."/>
            <person name="Thomas T."/>
            <person name="Ferriera S."/>
            <person name="Johnson J."/>
            <person name="Kravitz S."/>
            <person name="Halpern A."/>
            <person name="Remington K."/>
            <person name="Beeson K."/>
            <person name="Tran B."/>
            <person name="Rogers Y.-H."/>
            <person name="Friedman R."/>
            <person name="Venter J.C."/>
        </authorList>
    </citation>
    <scope>NUCLEOTIDE SEQUENCE [LARGE SCALE GENOMIC DNA]</scope>
    <source>
        <strain evidence="1 2">D2</strain>
    </source>
</reference>
<evidence type="ECO:0000313" key="2">
    <source>
        <dbReference type="Proteomes" id="UP000006201"/>
    </source>
</evidence>
<dbReference type="HOGENOM" id="CLU_012310_1_0_6"/>
<dbReference type="Pfam" id="PF13289">
    <property type="entry name" value="SIR2_2"/>
    <property type="match status" value="1"/>
</dbReference>
<sequence>MDVTNKEHFKTIRKAIENNKLAVFVGSAVSFDSNLPSWGELISLMKSALELPRTDDYLKIAEHYYLQFGRNTYYSKINDFFPSDSKPNQLHELLLSLKPQHIITTNWDDLLEKSISSNGDLYFTVADDHELASSPSSQLLVKMHGDLTHRNIVFKESDYLAYTDKFPLIENFIKSLFSTHVVIFVGYSISDYNLNQVLSWIRNRTQDAPPAFTILTESKITLSESNYLREKGVYPLLCEENSDNTAEYPSLSAKSRRVAKTIAKITHPESTEMLDIIAEIATDISSWENVYPSVFVQLFKNRFNTTEINKIYFDSSQNVIVYNLSEEEKVYNRDKIREIRRQLLKILQYIPVSEIRLSLSNGKFYRVRNLFEFELIDEYTSFNFSCISDRISTVTVNSNDNQDKHFLNAYDNYFLKKLHIARETFTHVANMYFSKSLFIKSLISSFNKKQLCFGEIPWDLERDFLETSMEEQLSRNDNISELIEKFPKSIVNRQKPLFHGLDSNNSFLLERFRSVANLSREIDDEIDSINSGSMVFSNKLASMYNQARCTIMFITKNRITTLYSSDYKNICKIAFEAIIKRQCLEKEVELDVLLSYSALISFKEKDLVKFLSDTLNEGKSLEISEETIEYIFLVLDNSIPTISSGSSFYLKEHCIKVWSNALILLSYAKHSEVTLKEIVKRLMASFDTNRWFLLSEAVNRFLVFQVNRYGSSFSAADLKLLFDKQVEKINSNENIPIQERGHLFSNLLYLISDNGNDASNLFEGNKQLERFISNITSMEFKERLRAINGFVFVIHSLAVGELKEKVSELLKTTFEESKKEEFSESSIMFGLDLYNVGVLPKTELIFVINQLKIKVDEHIQKGSTTSSYSIINEQLGKIKKEQLNGFEETVEGVAKLTDAMKNSFKRFKNTRHP</sequence>
<dbReference type="EMBL" id="AAOH01000004">
    <property type="protein sequence ID" value="EAR28264.1"/>
    <property type="molecule type" value="Genomic_DNA"/>
</dbReference>
<dbReference type="Proteomes" id="UP000006201">
    <property type="component" value="Unassembled WGS sequence"/>
</dbReference>
<protein>
    <submittedName>
        <fullName evidence="1">Uncharacterized protein</fullName>
    </submittedName>
</protein>
<organism evidence="1 2">
    <name type="scientific">Pseudoalteromonas tunicata D2</name>
    <dbReference type="NCBI Taxonomy" id="87626"/>
    <lineage>
        <taxon>Bacteria</taxon>
        <taxon>Pseudomonadati</taxon>
        <taxon>Pseudomonadota</taxon>
        <taxon>Gammaproteobacteria</taxon>
        <taxon>Alteromonadales</taxon>
        <taxon>Pseudoalteromonadaceae</taxon>
        <taxon>Pseudoalteromonas</taxon>
    </lineage>
</organism>
<dbReference type="AlphaFoldDB" id="A4CA56"/>
<dbReference type="Gene3D" id="3.40.50.1220">
    <property type="entry name" value="TPP-binding domain"/>
    <property type="match status" value="1"/>
</dbReference>
<gene>
    <name evidence="1" type="ORF">PTD2_20652</name>
</gene>
<keyword evidence="2" id="KW-1185">Reference proteome</keyword>
<dbReference type="InterPro" id="IPR029035">
    <property type="entry name" value="DHS-like_NAD/FAD-binding_dom"/>
</dbReference>
<name>A4CA56_9GAMM</name>
<dbReference type="eggNOG" id="COG0846">
    <property type="taxonomic scope" value="Bacteria"/>
</dbReference>
<evidence type="ECO:0000313" key="1">
    <source>
        <dbReference type="EMBL" id="EAR28264.1"/>
    </source>
</evidence>
<dbReference type="RefSeq" id="WP_009840096.1">
    <property type="nucleotide sequence ID" value="NZ_CH959301.1"/>
</dbReference>
<dbReference type="SUPFAM" id="SSF52467">
    <property type="entry name" value="DHS-like NAD/FAD-binding domain"/>
    <property type="match status" value="1"/>
</dbReference>
<proteinExistence type="predicted"/>
<accession>A4CA56</accession>
<dbReference type="OrthoDB" id="6357023at2"/>